<evidence type="ECO:0000256" key="3">
    <source>
        <dbReference type="ARBA" id="ARBA00019691"/>
    </source>
</evidence>
<dbReference type="SUPFAM" id="SSF140718">
    <property type="entry name" value="Mediator hinge subcomplex-like"/>
    <property type="match status" value="1"/>
</dbReference>
<dbReference type="Proteomes" id="UP001217754">
    <property type="component" value="Chromosome 2"/>
</dbReference>
<dbReference type="Gene3D" id="6.10.280.10">
    <property type="entry name" value="Mediator complex, subunit Med21"/>
    <property type="match status" value="1"/>
</dbReference>
<evidence type="ECO:0000256" key="9">
    <source>
        <dbReference type="SAM" id="MobiDB-lite"/>
    </source>
</evidence>
<accession>A0AAF0F0Y9</accession>
<dbReference type="Pfam" id="PF11221">
    <property type="entry name" value="Med21"/>
    <property type="match status" value="1"/>
</dbReference>
<dbReference type="CDD" id="cd11399">
    <property type="entry name" value="bHLHzip_scHMS1_like"/>
    <property type="match status" value="1"/>
</dbReference>
<evidence type="ECO:0000313" key="12">
    <source>
        <dbReference type="Proteomes" id="UP001217754"/>
    </source>
</evidence>
<dbReference type="InterPro" id="IPR037212">
    <property type="entry name" value="Med7/Med21-like"/>
</dbReference>
<dbReference type="PANTHER" id="PTHR47336:SF2">
    <property type="entry name" value="TRANSCRIPTION FACTOR HMS1-RELATED"/>
    <property type="match status" value="1"/>
</dbReference>
<evidence type="ECO:0000313" key="11">
    <source>
        <dbReference type="EMBL" id="WFD38492.1"/>
    </source>
</evidence>
<dbReference type="InterPro" id="IPR036638">
    <property type="entry name" value="HLH_DNA-bd_sf"/>
</dbReference>
<evidence type="ECO:0000256" key="8">
    <source>
        <dbReference type="ARBA" id="ARBA00031952"/>
    </source>
</evidence>
<keyword evidence="12" id="KW-1185">Reference proteome</keyword>
<reference evidence="11" key="1">
    <citation type="submission" date="2023-03" db="EMBL/GenBank/DDBJ databases">
        <title>Mating type loci evolution in Malassezia.</title>
        <authorList>
            <person name="Coelho M.A."/>
        </authorList>
    </citation>
    <scope>NUCLEOTIDE SEQUENCE</scope>
    <source>
        <strain evidence="11">CBS 9431</strain>
    </source>
</reference>
<evidence type="ECO:0000256" key="1">
    <source>
        <dbReference type="ARBA" id="ARBA00004123"/>
    </source>
</evidence>
<dbReference type="Gene3D" id="4.10.280.10">
    <property type="entry name" value="Helix-loop-helix DNA-binding domain"/>
    <property type="match status" value="1"/>
</dbReference>
<comment type="subcellular location">
    <subcellularLocation>
        <location evidence="1">Nucleus</location>
    </subcellularLocation>
</comment>
<dbReference type="InterPro" id="IPR011598">
    <property type="entry name" value="bHLH_dom"/>
</dbReference>
<evidence type="ECO:0000256" key="6">
    <source>
        <dbReference type="ARBA" id="ARBA00023163"/>
    </source>
</evidence>
<comment type="similarity">
    <text evidence="2">Belongs to the Mediator complex subunit 21 family.</text>
</comment>
<dbReference type="PANTHER" id="PTHR47336">
    <property type="entry name" value="TRANSCRIPTION FACTOR HMS1-RELATED"/>
    <property type="match status" value="1"/>
</dbReference>
<keyword evidence="4" id="KW-0805">Transcription regulation</keyword>
<evidence type="ECO:0000259" key="10">
    <source>
        <dbReference type="PROSITE" id="PS50888"/>
    </source>
</evidence>
<sequence>MDPITHLEDALDTLLKVMASAIAYLSRKAGHKQVNPRIPLTVLGTTEALPDEELASNRDELVHDLVAQAKEVEARIGSLPTLDGDEEARLDTLLQRLCTERQGARQLLEPSASQQLISDAEGSGATCSARKSMENAPWMVPPGTTQNMEAIHTSALDTDAKAWHAGGAPLSPKFWAQVELPDMFLSNLFHQSDAGYQDDSLNEFSGSVSTASETDEGADAFQDFMFSQVSETSSPEHESLLDGVSHAHSSPSDAPLPFKPNSPMADMLGQWMPRPEQPQNAAHESMPGVVSMDHLFAPIFSMGAPPGGAAPAQQQQQQQQQQPMSPPAHAPAQEAPRSDEPVLPGLLQMPTGSNANALTALARIREFSKHADAEHASRAPAAFGSHAMQRHAPSSSGSNASGQSPSDSGAAWSKKVAHNAIERRYRSNINDRIAGLRDVVPALREMRPRGGPRRRRRNKAEKEELVDGVAAATKMSKATVLSKATEYICYLKSREVQLDREVNALQMLVRSLEGGEELLAAWNAEVERMQRLHPPTDAAYGSGPPPAPFPDMDEADESDNDEEDDSAPSVDEERPSKMPRYMLGAFVGFSFLGGAADWTEGGDAPAFAPTHTRVLGASHQLLKRSSGAAAAHHLDHVPSHSLIFELLRTAALVATVVLLVWSWVVRRQQKVKAQRTERAALLQDACAMPILMQTPMEHAHETHSVRLDEAEAQYDALSDAVGTPSSTVALGATLLKQGIVATILAHVPVLDQLVARYVRATSDPTALAMEKHACLRRLELELALGDRVQPSTSQRLLTLAKYQTHLLIAPHTPQEMMVLALAYASYAPRSAWPNWFELQGAQLWNDLRAAQVDAKTDRGMSAVLSAPLDLVCDYAACALPTSASTLVAVSPLSNVLDALRSEELLAFWTTLLASMMRQSDDASSALQPRVLDVVKDKASLLGLRKQLTTIAQERPLRNALAAQQLWVAYAVLALVSGNVSGAKQTARMLAEATQVRTRATHLLLQLVLNEPGECPSPSGPIDALSSVVLGWMVLQRTYCASERLPVAELQQLASQCLWDAVAPSEPEAAVRSARPLSVTDHVRTVLGEVACRVSEHTATPAAVQLATRPWHSACTEAHRVHIPSLTNSLDTLMDHLAGISAQAM</sequence>
<protein>
    <recommendedName>
        <fullName evidence="3">Mediator of RNA polymerase II transcription subunit 21</fullName>
    </recommendedName>
    <alternativeName>
        <fullName evidence="8">Mediator complex subunit 21</fullName>
    </alternativeName>
</protein>
<feature type="region of interest" description="Disordered" evidence="9">
    <location>
        <begin position="383"/>
        <end position="415"/>
    </location>
</feature>
<dbReference type="SMART" id="SM00353">
    <property type="entry name" value="HLH"/>
    <property type="match status" value="1"/>
</dbReference>
<keyword evidence="7" id="KW-0539">Nucleus</keyword>
<feature type="region of interest" description="Disordered" evidence="9">
    <location>
        <begin position="299"/>
        <end position="351"/>
    </location>
</feature>
<feature type="region of interest" description="Disordered" evidence="9">
    <location>
        <begin position="534"/>
        <end position="575"/>
    </location>
</feature>
<dbReference type="RefSeq" id="XP_060121389.1">
    <property type="nucleotide sequence ID" value="XM_060265406.1"/>
</dbReference>
<evidence type="ECO:0000256" key="5">
    <source>
        <dbReference type="ARBA" id="ARBA00023159"/>
    </source>
</evidence>
<dbReference type="SUPFAM" id="SSF47459">
    <property type="entry name" value="HLH, helix-loop-helix DNA-binding domain"/>
    <property type="match status" value="1"/>
</dbReference>
<feature type="compositionally biased region" description="Acidic residues" evidence="9">
    <location>
        <begin position="551"/>
        <end position="566"/>
    </location>
</feature>
<keyword evidence="6" id="KW-0804">Transcription</keyword>
<dbReference type="InterPro" id="IPR052099">
    <property type="entry name" value="Regulatory_TF_Diverse"/>
</dbReference>
<evidence type="ECO:0000256" key="7">
    <source>
        <dbReference type="ARBA" id="ARBA00023242"/>
    </source>
</evidence>
<dbReference type="AlphaFoldDB" id="A0AAF0F0Y9"/>
<feature type="region of interest" description="Disordered" evidence="9">
    <location>
        <begin position="229"/>
        <end position="284"/>
    </location>
</feature>
<dbReference type="GeneID" id="85225094"/>
<gene>
    <name evidence="11" type="ORF">MJAP1_001445</name>
</gene>
<organism evidence="11 12">
    <name type="scientific">Malassezia japonica</name>
    <dbReference type="NCBI Taxonomy" id="223818"/>
    <lineage>
        <taxon>Eukaryota</taxon>
        <taxon>Fungi</taxon>
        <taxon>Dikarya</taxon>
        <taxon>Basidiomycota</taxon>
        <taxon>Ustilaginomycotina</taxon>
        <taxon>Malasseziomycetes</taxon>
        <taxon>Malasseziales</taxon>
        <taxon>Malasseziaceae</taxon>
        <taxon>Malassezia</taxon>
    </lineage>
</organism>
<feature type="compositionally biased region" description="Low complexity" evidence="9">
    <location>
        <begin position="303"/>
        <end position="323"/>
    </location>
</feature>
<feature type="compositionally biased region" description="Low complexity" evidence="9">
    <location>
        <begin position="394"/>
        <end position="409"/>
    </location>
</feature>
<dbReference type="GO" id="GO:0016592">
    <property type="term" value="C:mediator complex"/>
    <property type="evidence" value="ECO:0007669"/>
    <property type="project" value="InterPro"/>
</dbReference>
<dbReference type="InterPro" id="IPR021384">
    <property type="entry name" value="Mediator_Med21"/>
</dbReference>
<dbReference type="PROSITE" id="PS50888">
    <property type="entry name" value="BHLH"/>
    <property type="match status" value="1"/>
</dbReference>
<feature type="domain" description="BHLH" evidence="10">
    <location>
        <begin position="413"/>
        <end position="491"/>
    </location>
</feature>
<dbReference type="Pfam" id="PF00010">
    <property type="entry name" value="HLH"/>
    <property type="match status" value="1"/>
</dbReference>
<name>A0AAF0F0Y9_9BASI</name>
<dbReference type="EMBL" id="CP119959">
    <property type="protein sequence ID" value="WFD38492.1"/>
    <property type="molecule type" value="Genomic_DNA"/>
</dbReference>
<keyword evidence="5" id="KW-0010">Activator</keyword>
<dbReference type="GO" id="GO:0046983">
    <property type="term" value="F:protein dimerization activity"/>
    <property type="evidence" value="ECO:0007669"/>
    <property type="project" value="InterPro"/>
</dbReference>
<proteinExistence type="inferred from homology"/>
<evidence type="ECO:0000256" key="4">
    <source>
        <dbReference type="ARBA" id="ARBA00023015"/>
    </source>
</evidence>
<evidence type="ECO:0000256" key="2">
    <source>
        <dbReference type="ARBA" id="ARBA00005770"/>
    </source>
</evidence>